<dbReference type="Proteomes" id="UP000233469">
    <property type="component" value="Unassembled WGS sequence"/>
</dbReference>
<reference evidence="2 3" key="2">
    <citation type="submission" date="2017-10" db="EMBL/GenBank/DDBJ databases">
        <title>Extensive intraspecific genome diversity in a model arbuscular mycorrhizal fungus.</title>
        <authorList>
            <person name="Chen E.C.H."/>
            <person name="Morin E."/>
            <person name="Baudet D."/>
            <person name="Noel J."/>
            <person name="Ndikumana S."/>
            <person name="Charron P."/>
            <person name="St-Onge C."/>
            <person name="Giorgi J."/>
            <person name="Grigoriev I.V."/>
            <person name="Roux C."/>
            <person name="Martin F.M."/>
            <person name="Corradi N."/>
        </authorList>
    </citation>
    <scope>NUCLEOTIDE SEQUENCE [LARGE SCALE GENOMIC DNA]</scope>
    <source>
        <strain evidence="2 3">C2</strain>
    </source>
</reference>
<evidence type="ECO:0000313" key="3">
    <source>
        <dbReference type="Proteomes" id="UP000233469"/>
    </source>
</evidence>
<dbReference type="AlphaFoldDB" id="A0A2N1KL86"/>
<evidence type="ECO:0000313" key="2">
    <source>
        <dbReference type="EMBL" id="PKK35866.1"/>
    </source>
</evidence>
<accession>A0A2N1KL86</accession>
<dbReference type="EMBL" id="LLXL01010570">
    <property type="protein sequence ID" value="PKK35866.1"/>
    <property type="molecule type" value="Genomic_DNA"/>
</dbReference>
<comment type="caution">
    <text evidence="2">The sequence shown here is derived from an EMBL/GenBank/DDBJ whole genome shotgun (WGS) entry which is preliminary data.</text>
</comment>
<evidence type="ECO:0000256" key="1">
    <source>
        <dbReference type="SAM" id="Coils"/>
    </source>
</evidence>
<protein>
    <submittedName>
        <fullName evidence="2">Uncharacterized protein</fullName>
    </submittedName>
</protein>
<sequence>MSEITNQEKPRTKRKSTITIDDNIEIEERKMQLAERKTANRRALAEVEKLELENIKLRKELEN</sequence>
<organism evidence="2 3">
    <name type="scientific">Rhizophagus irregularis</name>
    <dbReference type="NCBI Taxonomy" id="588596"/>
    <lineage>
        <taxon>Eukaryota</taxon>
        <taxon>Fungi</taxon>
        <taxon>Fungi incertae sedis</taxon>
        <taxon>Mucoromycota</taxon>
        <taxon>Glomeromycotina</taxon>
        <taxon>Glomeromycetes</taxon>
        <taxon>Glomerales</taxon>
        <taxon>Glomeraceae</taxon>
        <taxon>Rhizophagus</taxon>
    </lineage>
</organism>
<dbReference type="VEuPathDB" id="FungiDB:FUN_001894"/>
<proteinExistence type="predicted"/>
<reference evidence="2 3" key="1">
    <citation type="submission" date="2016-04" db="EMBL/GenBank/DDBJ databases">
        <title>Genome analyses suggest a sexual origin of heterokaryosis in a supposedly ancient asexual fungus.</title>
        <authorList>
            <person name="Ropars J."/>
            <person name="Sedzielewska K."/>
            <person name="Noel J."/>
            <person name="Charron P."/>
            <person name="Farinelli L."/>
            <person name="Marton T."/>
            <person name="Kruger M."/>
            <person name="Pelin A."/>
            <person name="Brachmann A."/>
            <person name="Corradi N."/>
        </authorList>
    </citation>
    <scope>NUCLEOTIDE SEQUENCE [LARGE SCALE GENOMIC DNA]</scope>
    <source>
        <strain evidence="2 3">C2</strain>
    </source>
</reference>
<gene>
    <name evidence="2" type="ORF">RhiirC2_805582</name>
</gene>
<name>A0A2N1KL86_9GLOM</name>
<dbReference type="VEuPathDB" id="FungiDB:RhiirA1_467885"/>
<keyword evidence="1" id="KW-0175">Coiled coil</keyword>
<dbReference type="VEuPathDB" id="FungiDB:RhiirFUN_021191"/>
<feature type="coiled-coil region" evidence="1">
    <location>
        <begin position="33"/>
        <end position="60"/>
    </location>
</feature>